<sequence length="299" mass="34526">MLLPTAEQPYTTTPFHSTADHQCFDPSCDLLVVLENIIEHAAGRMEYLEKLEEKLSKAINVFSPLLCTIRQLLTNMDKVVVLSETVLEEIVKAFRELIFADDNLRPSLTEVSTNKLMEDPNALPMIQLWGTNGFAFFHPRDKEPQIPWSRHQKGTFPDFGIGPDATHKYTFYYGSNNEEWIEEFVRKATPVAKDLCIKAINISIEVCCILDPKRREEVRHLSKIVGTGKEDPHFLRHFKSRSDGRFVLTYNQSKVVLHDGGRKILKVLEEFQQWKNNVPLIGFEHSFIAHYHGKFPHYD</sequence>
<name>A0A834CVB4_JUGRE</name>
<organism evidence="1 2">
    <name type="scientific">Juglans regia</name>
    <name type="common">English walnut</name>
    <dbReference type="NCBI Taxonomy" id="51240"/>
    <lineage>
        <taxon>Eukaryota</taxon>
        <taxon>Viridiplantae</taxon>
        <taxon>Streptophyta</taxon>
        <taxon>Embryophyta</taxon>
        <taxon>Tracheophyta</taxon>
        <taxon>Spermatophyta</taxon>
        <taxon>Magnoliopsida</taxon>
        <taxon>eudicotyledons</taxon>
        <taxon>Gunneridae</taxon>
        <taxon>Pentapetalae</taxon>
        <taxon>rosids</taxon>
        <taxon>fabids</taxon>
        <taxon>Fagales</taxon>
        <taxon>Juglandaceae</taxon>
        <taxon>Juglans</taxon>
    </lineage>
</organism>
<dbReference type="Gramene" id="Jr06_14170_p1">
    <property type="protein sequence ID" value="cds.Jr06_14170_p1"/>
    <property type="gene ID" value="Jr06_14170"/>
</dbReference>
<dbReference type="AlphaFoldDB" id="A0A834CVB4"/>
<evidence type="ECO:0000313" key="1">
    <source>
        <dbReference type="EMBL" id="KAF5469015.1"/>
    </source>
</evidence>
<evidence type="ECO:0000313" key="2">
    <source>
        <dbReference type="Proteomes" id="UP000619265"/>
    </source>
</evidence>
<accession>A0A834CVB4</accession>
<dbReference type="GO" id="GO:0010088">
    <property type="term" value="P:phloem development"/>
    <property type="evidence" value="ECO:0007669"/>
    <property type="project" value="InterPro"/>
</dbReference>
<reference evidence="1" key="2">
    <citation type="submission" date="2020-03" db="EMBL/GenBank/DDBJ databases">
        <title>Walnut 2.0.</title>
        <authorList>
            <person name="Marrano A."/>
            <person name="Britton M."/>
            <person name="Zimin A.V."/>
            <person name="Zaini P.A."/>
            <person name="Workman R."/>
            <person name="Puiu D."/>
            <person name="Bianco L."/>
            <person name="Allen B.J."/>
            <person name="Troggio M."/>
            <person name="Leslie C.A."/>
            <person name="Timp W."/>
            <person name="Dendekar A."/>
            <person name="Salzberg S.L."/>
            <person name="Neale D.B."/>
        </authorList>
    </citation>
    <scope>NUCLEOTIDE SEQUENCE</scope>
    <source>
        <tissue evidence="1">Leaves</tissue>
    </source>
</reference>
<protein>
    <submittedName>
        <fullName evidence="1">Uncharacterized protein</fullName>
    </submittedName>
</protein>
<comment type="caution">
    <text evidence="1">The sequence shown here is derived from an EMBL/GenBank/DDBJ whole genome shotgun (WGS) entry which is preliminary data.</text>
</comment>
<reference evidence="1" key="1">
    <citation type="submission" date="2015-10" db="EMBL/GenBank/DDBJ databases">
        <authorList>
            <person name="Martinez-Garcia P.J."/>
            <person name="Crepeau M.W."/>
            <person name="Puiu D."/>
            <person name="Gonzalez-Ibeas D."/>
            <person name="Whalen J."/>
            <person name="Stevens K."/>
            <person name="Paul R."/>
            <person name="Butterfield T."/>
            <person name="Britton M."/>
            <person name="Reagan R."/>
            <person name="Chakraborty S."/>
            <person name="Walawage S.L."/>
            <person name="Vasquez-Gross H.A."/>
            <person name="Cardeno C."/>
            <person name="Famula R."/>
            <person name="Pratt K."/>
            <person name="Kuruganti S."/>
            <person name="Aradhya M.K."/>
            <person name="Leslie C.A."/>
            <person name="Dandekar A.M."/>
            <person name="Salzberg S.L."/>
            <person name="Wegrzyn J.L."/>
            <person name="Langley C.H."/>
            <person name="Neale D.B."/>
        </authorList>
    </citation>
    <scope>NUCLEOTIDE SEQUENCE</scope>
    <source>
        <tissue evidence="1">Leaves</tissue>
    </source>
</reference>
<dbReference type="Proteomes" id="UP000619265">
    <property type="component" value="Unassembled WGS sequence"/>
</dbReference>
<proteinExistence type="predicted"/>
<dbReference type="PANTHER" id="PTHR33232:SF18">
    <property type="entry name" value="PROTEIN SIEVE ELEMENT OCCLUSION B-LIKE"/>
    <property type="match status" value="1"/>
</dbReference>
<dbReference type="EMBL" id="LIHL02000006">
    <property type="protein sequence ID" value="KAF5469015.1"/>
    <property type="molecule type" value="Genomic_DNA"/>
</dbReference>
<gene>
    <name evidence="1" type="ORF">F2P56_013120</name>
</gene>
<dbReference type="PANTHER" id="PTHR33232">
    <property type="entry name" value="PROTEIN SIEVE ELEMENT OCCLUSION B-LIKE"/>
    <property type="match status" value="1"/>
</dbReference>
<dbReference type="InterPro" id="IPR039299">
    <property type="entry name" value="SEOA"/>
</dbReference>